<keyword evidence="3" id="KW-1185">Reference proteome</keyword>
<feature type="compositionally biased region" description="Basic residues" evidence="1">
    <location>
        <begin position="33"/>
        <end position="55"/>
    </location>
</feature>
<reference evidence="2" key="1">
    <citation type="journal article" date="2023" name="G3 (Bethesda)">
        <title>A reference genome for the long-term kleptoplast-retaining sea slug Elysia crispata morphotype clarki.</title>
        <authorList>
            <person name="Eastman K.E."/>
            <person name="Pendleton A.L."/>
            <person name="Shaikh M.A."/>
            <person name="Suttiyut T."/>
            <person name="Ogas R."/>
            <person name="Tomko P."/>
            <person name="Gavelis G."/>
            <person name="Widhalm J.R."/>
            <person name="Wisecaver J.H."/>
        </authorList>
    </citation>
    <scope>NUCLEOTIDE SEQUENCE</scope>
    <source>
        <strain evidence="2">ECLA1</strain>
    </source>
</reference>
<evidence type="ECO:0000256" key="1">
    <source>
        <dbReference type="SAM" id="MobiDB-lite"/>
    </source>
</evidence>
<proteinExistence type="predicted"/>
<accession>A0AAE1DF73</accession>
<name>A0AAE1DF73_9GAST</name>
<sequence>MYATLACTIQHQVRLGSTDRMALLKDNQEKSKSPKGMKKKADTKHHQKQDIKRKKISDGYSRRYKSRYTFKHFSDLQARQPSIRLTRHFFGAGHGESLCDCVVKNAASRAVVSGKMAIQSAQNMFDFCSEKIILSSDCPDHISCERTFQLLTTEGIARESHETLEAVKGTQSIHSLFFDSDKAMARDISCFCNTFLLGESGDHHIK</sequence>
<evidence type="ECO:0000313" key="2">
    <source>
        <dbReference type="EMBL" id="KAK3768464.1"/>
    </source>
</evidence>
<dbReference type="EMBL" id="JAWDGP010004054">
    <property type="protein sequence ID" value="KAK3768464.1"/>
    <property type="molecule type" value="Genomic_DNA"/>
</dbReference>
<dbReference type="AlphaFoldDB" id="A0AAE1DF73"/>
<dbReference type="PANTHER" id="PTHR46601">
    <property type="entry name" value="ULP_PROTEASE DOMAIN-CONTAINING PROTEIN"/>
    <property type="match status" value="1"/>
</dbReference>
<comment type="caution">
    <text evidence="2">The sequence shown here is derived from an EMBL/GenBank/DDBJ whole genome shotgun (WGS) entry which is preliminary data.</text>
</comment>
<feature type="region of interest" description="Disordered" evidence="1">
    <location>
        <begin position="25"/>
        <end position="56"/>
    </location>
</feature>
<evidence type="ECO:0000313" key="3">
    <source>
        <dbReference type="Proteomes" id="UP001283361"/>
    </source>
</evidence>
<dbReference type="Proteomes" id="UP001283361">
    <property type="component" value="Unassembled WGS sequence"/>
</dbReference>
<protein>
    <submittedName>
        <fullName evidence="2">Uncharacterized protein</fullName>
    </submittedName>
</protein>
<organism evidence="2 3">
    <name type="scientific">Elysia crispata</name>
    <name type="common">lettuce slug</name>
    <dbReference type="NCBI Taxonomy" id="231223"/>
    <lineage>
        <taxon>Eukaryota</taxon>
        <taxon>Metazoa</taxon>
        <taxon>Spiralia</taxon>
        <taxon>Lophotrochozoa</taxon>
        <taxon>Mollusca</taxon>
        <taxon>Gastropoda</taxon>
        <taxon>Heterobranchia</taxon>
        <taxon>Euthyneura</taxon>
        <taxon>Panpulmonata</taxon>
        <taxon>Sacoglossa</taxon>
        <taxon>Placobranchoidea</taxon>
        <taxon>Plakobranchidae</taxon>
        <taxon>Elysia</taxon>
    </lineage>
</organism>
<gene>
    <name evidence="2" type="ORF">RRG08_060826</name>
</gene>
<dbReference type="PANTHER" id="PTHR46601:SF1">
    <property type="entry name" value="ADF-H DOMAIN-CONTAINING PROTEIN"/>
    <property type="match status" value="1"/>
</dbReference>